<proteinExistence type="predicted"/>
<evidence type="ECO:0000256" key="1">
    <source>
        <dbReference type="SAM" id="Coils"/>
    </source>
</evidence>
<comment type="caution">
    <text evidence="3">The sequence shown here is derived from an EMBL/GenBank/DDBJ whole genome shotgun (WGS) entry which is preliminary data.</text>
</comment>
<sequence length="698" mass="78797">MHRTSSGNKFPPKDFSFKIADTYLENHQLVDDVPSSGPDKDDIINIRVWQHLDAGLKLLWGTPALESDAAKKGLVNMAYNSFIEQLKSEKAELALKKTEEEREAAKLKLQRTQEDIQTLDKEHKQSLLRKLTDDTLDDKLRQLCNFNVKDFAKAVDNALDSHSVQESGPAASRLILAGGLCQVRKTSFICMTILQAFLNHQKAICIVITYQVSGRRDLVRKIKDTLGKLMSKGNIPVQEAKNLFKRDSKGFGLQMADNIIDVVRGCGALVAHNSPDRITNLKKLFELIKSKPQYANTKLIIIHDEVDVDLSKPVMKDIEDFTSFWRPVLTVNVSATLRPVLHQLEEKGTRCQDVNAFFSQPSEEYVGLHSYRPFQDIRTDLPVYLERPDVHCYHEDGDAPERLSEKRKTAIPHWNENIQNFYSALVDEFTNNEDKWPLLIDICATKVYQEDTGILTRIRNIQALKIDGKQKFADITFLAVTGNGVFVYFGSQILNTQEFPTIDHSAHKRYSLQHEAHCPESGAVYFESGLTMAIDKADSLEAGVIVVMGYGKVERGVSVVGTHRKPTHMICAPGKGATAETLFQMAGRASFFGRDLLEHYCGYQHVTVYMSEIDYKKIKHDAAFQEEVFKRINENNKETQTQSPKTIAEILKEVTDSPEFADSLTLTSPNGKKHKERRSTGSSESVKKKTKKESALET</sequence>
<reference evidence="3 4" key="1">
    <citation type="journal article" date="2015" name="Genome Biol. Evol.">
        <title>Comparative Genomics of a Bacterivorous Green Alga Reveals Evolutionary Causalities and Consequences of Phago-Mixotrophic Mode of Nutrition.</title>
        <authorList>
            <person name="Burns J.A."/>
            <person name="Paasch A."/>
            <person name="Narechania A."/>
            <person name="Kim E."/>
        </authorList>
    </citation>
    <scope>NUCLEOTIDE SEQUENCE [LARGE SCALE GENOMIC DNA]</scope>
    <source>
        <strain evidence="3 4">PLY_AMNH</strain>
    </source>
</reference>
<keyword evidence="1" id="KW-0175">Coiled coil</keyword>
<feature type="region of interest" description="Disordered" evidence="2">
    <location>
        <begin position="659"/>
        <end position="698"/>
    </location>
</feature>
<protein>
    <submittedName>
        <fullName evidence="3">Uncharacterized protein</fullName>
    </submittedName>
</protein>
<gene>
    <name evidence="3" type="ORF">CYMTET_54169</name>
</gene>
<name>A0AAE0EPB8_9CHLO</name>
<keyword evidence="4" id="KW-1185">Reference proteome</keyword>
<dbReference type="AlphaFoldDB" id="A0AAE0EPB8"/>
<organism evidence="3 4">
    <name type="scientific">Cymbomonas tetramitiformis</name>
    <dbReference type="NCBI Taxonomy" id="36881"/>
    <lineage>
        <taxon>Eukaryota</taxon>
        <taxon>Viridiplantae</taxon>
        <taxon>Chlorophyta</taxon>
        <taxon>Pyramimonadophyceae</taxon>
        <taxon>Pyramimonadales</taxon>
        <taxon>Pyramimonadaceae</taxon>
        <taxon>Cymbomonas</taxon>
    </lineage>
</organism>
<dbReference type="EMBL" id="LGRX02035257">
    <property type="protein sequence ID" value="KAK3235641.1"/>
    <property type="molecule type" value="Genomic_DNA"/>
</dbReference>
<accession>A0AAE0EPB8</accession>
<evidence type="ECO:0000256" key="2">
    <source>
        <dbReference type="SAM" id="MobiDB-lite"/>
    </source>
</evidence>
<dbReference type="Proteomes" id="UP001190700">
    <property type="component" value="Unassembled WGS sequence"/>
</dbReference>
<feature type="coiled-coil region" evidence="1">
    <location>
        <begin position="83"/>
        <end position="129"/>
    </location>
</feature>
<evidence type="ECO:0000313" key="3">
    <source>
        <dbReference type="EMBL" id="KAK3235641.1"/>
    </source>
</evidence>
<evidence type="ECO:0000313" key="4">
    <source>
        <dbReference type="Proteomes" id="UP001190700"/>
    </source>
</evidence>